<sequence length="107" mass="11351">MRKNWAGSLTLTSPPAEEREGSAAAAVEDVVSEEHCPVVGGRRDGLCGVHRWTTPQDVVARLVSTVAAICCSLVSNRLGENLPKALGSPPDRAMEKQKPTLDGPSFL</sequence>
<feature type="region of interest" description="Disordered" evidence="1">
    <location>
        <begin position="80"/>
        <end position="107"/>
    </location>
</feature>
<dbReference type="SMR" id="A0A8J8XJP1"/>
<dbReference type="AlphaFoldDB" id="A0A8J8XJP1"/>
<reference evidence="2" key="1">
    <citation type="journal article" date="2005" name="PLoS Biol.">
        <title>The genomes of Oryza sativa: a history of duplications.</title>
        <authorList>
            <person name="Yu J."/>
            <person name="Wang J."/>
            <person name="Lin W."/>
            <person name="Li S."/>
            <person name="Li H."/>
            <person name="Zhou J."/>
            <person name="Ni P."/>
            <person name="Dong W."/>
            <person name="Hu S."/>
            <person name="Zeng C."/>
            <person name="Zhang J."/>
            <person name="Zhang Y."/>
            <person name="Li R."/>
            <person name="Xu Z."/>
            <person name="Li S."/>
            <person name="Li X."/>
            <person name="Zheng H."/>
            <person name="Cong L."/>
            <person name="Lin L."/>
            <person name="Yin J."/>
            <person name="Geng J."/>
            <person name="Li G."/>
            <person name="Shi J."/>
            <person name="Liu J."/>
            <person name="Lv H."/>
            <person name="Li J."/>
            <person name="Wang J."/>
            <person name="Deng Y."/>
            <person name="Ran L."/>
            <person name="Shi X."/>
            <person name="Wang X."/>
            <person name="Wu Q."/>
            <person name="Li C."/>
            <person name="Ren X."/>
            <person name="Wang J."/>
            <person name="Wang X."/>
            <person name="Li D."/>
            <person name="Liu D."/>
            <person name="Zhang X."/>
            <person name="Ji Z."/>
            <person name="Zhao W."/>
            <person name="Sun Y."/>
            <person name="Zhang Z."/>
            <person name="Bao J."/>
            <person name="Han Y."/>
            <person name="Dong L."/>
            <person name="Ji J."/>
            <person name="Chen P."/>
            <person name="Wu S."/>
            <person name="Liu J."/>
            <person name="Xiao Y."/>
            <person name="Bu D."/>
            <person name="Tan J."/>
            <person name="Yang L."/>
            <person name="Ye C."/>
            <person name="Zhang J."/>
            <person name="Xu J."/>
            <person name="Zhou Y."/>
            <person name="Yu Y."/>
            <person name="Zhang B."/>
            <person name="Zhuang S."/>
            <person name="Wei H."/>
            <person name="Liu B."/>
            <person name="Lei M."/>
            <person name="Yu H."/>
            <person name="Li Y."/>
            <person name="Xu H."/>
            <person name="Wei S."/>
            <person name="He X."/>
            <person name="Fang L."/>
            <person name="Zhang Z."/>
            <person name="Zhang Y."/>
            <person name="Huang X."/>
            <person name="Su Z."/>
            <person name="Tong W."/>
            <person name="Li J."/>
            <person name="Tong Z."/>
            <person name="Li S."/>
            <person name="Ye J."/>
            <person name="Wang L."/>
            <person name="Fang L."/>
            <person name="Lei T."/>
            <person name="Chen C."/>
            <person name="Chen H."/>
            <person name="Xu Z."/>
            <person name="Li H."/>
            <person name="Huang H."/>
            <person name="Zhang F."/>
            <person name="Xu H."/>
            <person name="Li N."/>
            <person name="Zhao C."/>
            <person name="Li S."/>
            <person name="Dong L."/>
            <person name="Huang Y."/>
            <person name="Li L."/>
            <person name="Xi Y."/>
            <person name="Qi Q."/>
            <person name="Li W."/>
            <person name="Zhang B."/>
            <person name="Hu W."/>
            <person name="Zhang Y."/>
            <person name="Tian X."/>
            <person name="Jiao Y."/>
            <person name="Liang X."/>
            <person name="Jin J."/>
            <person name="Gao L."/>
            <person name="Zheng W."/>
            <person name="Hao B."/>
            <person name="Liu S."/>
            <person name="Wang W."/>
            <person name="Yuan L."/>
            <person name="Cao M."/>
            <person name="McDermott J."/>
            <person name="Samudrala R."/>
            <person name="Wang J."/>
            <person name="Wong G.K."/>
            <person name="Yang H."/>
        </authorList>
    </citation>
    <scope>NUCLEOTIDE SEQUENCE [LARGE SCALE GENOMIC DNA]</scope>
</reference>
<accession>A0A8J8XJP1</accession>
<protein>
    <submittedName>
        <fullName evidence="2">Uncharacterized protein</fullName>
    </submittedName>
</protein>
<dbReference type="EMBL" id="CM000142">
    <property type="protein sequence ID" value="EEE63935.1"/>
    <property type="molecule type" value="Genomic_DNA"/>
</dbReference>
<feature type="region of interest" description="Disordered" evidence="1">
    <location>
        <begin position="1"/>
        <end position="27"/>
    </location>
</feature>
<name>A0A8J8XJP1_ORYSJ</name>
<reference evidence="2" key="2">
    <citation type="submission" date="2008-12" db="EMBL/GenBank/DDBJ databases">
        <title>Improved gene annotation of the rice (Oryza sativa) genomes.</title>
        <authorList>
            <person name="Wang J."/>
            <person name="Li R."/>
            <person name="Fan W."/>
            <person name="Huang Q."/>
            <person name="Zhang J."/>
            <person name="Zhou Y."/>
            <person name="Hu Y."/>
            <person name="Zi S."/>
            <person name="Li J."/>
            <person name="Ni P."/>
            <person name="Zheng H."/>
            <person name="Zhang Y."/>
            <person name="Zhao M."/>
            <person name="Hao Q."/>
            <person name="McDermott J."/>
            <person name="Samudrala R."/>
            <person name="Kristiansen K."/>
            <person name="Wong G.K.-S."/>
        </authorList>
    </citation>
    <scope>NUCLEOTIDE SEQUENCE</scope>
</reference>
<gene>
    <name evidence="2" type="ORF">OsJ_18760</name>
</gene>
<dbReference type="Proteomes" id="UP000007752">
    <property type="component" value="Chromosome 5"/>
</dbReference>
<proteinExistence type="predicted"/>
<organism evidence="2">
    <name type="scientific">Oryza sativa subsp. japonica</name>
    <name type="common">Rice</name>
    <dbReference type="NCBI Taxonomy" id="39947"/>
    <lineage>
        <taxon>Eukaryota</taxon>
        <taxon>Viridiplantae</taxon>
        <taxon>Streptophyta</taxon>
        <taxon>Embryophyta</taxon>
        <taxon>Tracheophyta</taxon>
        <taxon>Spermatophyta</taxon>
        <taxon>Magnoliopsida</taxon>
        <taxon>Liliopsida</taxon>
        <taxon>Poales</taxon>
        <taxon>Poaceae</taxon>
        <taxon>BOP clade</taxon>
        <taxon>Oryzoideae</taxon>
        <taxon>Oryzeae</taxon>
        <taxon>Oryzinae</taxon>
        <taxon>Oryza</taxon>
        <taxon>Oryza sativa</taxon>
    </lineage>
</organism>
<evidence type="ECO:0000313" key="2">
    <source>
        <dbReference type="EMBL" id="EEE63935.1"/>
    </source>
</evidence>
<evidence type="ECO:0000256" key="1">
    <source>
        <dbReference type="SAM" id="MobiDB-lite"/>
    </source>
</evidence>